<gene>
    <name evidence="2" type="ORF">TVAG_482380</name>
</gene>
<organism evidence="2 3">
    <name type="scientific">Trichomonas vaginalis (strain ATCC PRA-98 / G3)</name>
    <dbReference type="NCBI Taxonomy" id="412133"/>
    <lineage>
        <taxon>Eukaryota</taxon>
        <taxon>Metamonada</taxon>
        <taxon>Parabasalia</taxon>
        <taxon>Trichomonadida</taxon>
        <taxon>Trichomonadidae</taxon>
        <taxon>Trichomonas</taxon>
    </lineage>
</organism>
<evidence type="ECO:0000313" key="2">
    <source>
        <dbReference type="EMBL" id="EAY09964.1"/>
    </source>
</evidence>
<dbReference type="InParanoid" id="A2EBP7"/>
<dbReference type="Proteomes" id="UP000001542">
    <property type="component" value="Unassembled WGS sequence"/>
</dbReference>
<protein>
    <recommendedName>
        <fullName evidence="4">Tail-anchored protein insertion receptor WRB</fullName>
    </recommendedName>
</protein>
<evidence type="ECO:0000313" key="3">
    <source>
        <dbReference type="Proteomes" id="UP000001542"/>
    </source>
</evidence>
<name>A2EBP7_TRIV3</name>
<dbReference type="KEGG" id="tva:4767895"/>
<keyword evidence="1" id="KW-0472">Membrane</keyword>
<reference evidence="2" key="1">
    <citation type="submission" date="2006-10" db="EMBL/GenBank/DDBJ databases">
        <authorList>
            <person name="Amadeo P."/>
            <person name="Zhao Q."/>
            <person name="Wortman J."/>
            <person name="Fraser-Liggett C."/>
            <person name="Carlton J."/>
        </authorList>
    </citation>
    <scope>NUCLEOTIDE SEQUENCE</scope>
    <source>
        <strain evidence="2">G3</strain>
    </source>
</reference>
<feature type="transmembrane region" description="Helical" evidence="1">
    <location>
        <begin position="12"/>
        <end position="36"/>
    </location>
</feature>
<proteinExistence type="predicted"/>
<keyword evidence="1" id="KW-1133">Transmembrane helix</keyword>
<keyword evidence="1" id="KW-0812">Transmembrane</keyword>
<dbReference type="GO" id="GO:0071816">
    <property type="term" value="P:tail-anchored membrane protein insertion into ER membrane"/>
    <property type="evidence" value="ECO:0007669"/>
    <property type="project" value="InterPro"/>
</dbReference>
<evidence type="ECO:0000256" key="1">
    <source>
        <dbReference type="SAM" id="Phobius"/>
    </source>
</evidence>
<evidence type="ECO:0008006" key="4">
    <source>
        <dbReference type="Google" id="ProtNLM"/>
    </source>
</evidence>
<reference evidence="2" key="2">
    <citation type="journal article" date="2007" name="Science">
        <title>Draft genome sequence of the sexually transmitted pathogen Trichomonas vaginalis.</title>
        <authorList>
            <person name="Carlton J.M."/>
            <person name="Hirt R.P."/>
            <person name="Silva J.C."/>
            <person name="Delcher A.L."/>
            <person name="Schatz M."/>
            <person name="Zhao Q."/>
            <person name="Wortman J.R."/>
            <person name="Bidwell S.L."/>
            <person name="Alsmark U.C.M."/>
            <person name="Besteiro S."/>
            <person name="Sicheritz-Ponten T."/>
            <person name="Noel C.J."/>
            <person name="Dacks J.B."/>
            <person name="Foster P.G."/>
            <person name="Simillion C."/>
            <person name="Van de Peer Y."/>
            <person name="Miranda-Saavedra D."/>
            <person name="Barton G.J."/>
            <person name="Westrop G.D."/>
            <person name="Mueller S."/>
            <person name="Dessi D."/>
            <person name="Fiori P.L."/>
            <person name="Ren Q."/>
            <person name="Paulsen I."/>
            <person name="Zhang H."/>
            <person name="Bastida-Corcuera F.D."/>
            <person name="Simoes-Barbosa A."/>
            <person name="Brown M.T."/>
            <person name="Hayes R.D."/>
            <person name="Mukherjee M."/>
            <person name="Okumura C.Y."/>
            <person name="Schneider R."/>
            <person name="Smith A.J."/>
            <person name="Vanacova S."/>
            <person name="Villalvazo M."/>
            <person name="Haas B.J."/>
            <person name="Pertea M."/>
            <person name="Feldblyum T.V."/>
            <person name="Utterback T.R."/>
            <person name="Shu C.L."/>
            <person name="Osoegawa K."/>
            <person name="de Jong P.J."/>
            <person name="Hrdy I."/>
            <person name="Horvathova L."/>
            <person name="Zubacova Z."/>
            <person name="Dolezal P."/>
            <person name="Malik S.B."/>
            <person name="Logsdon J.M. Jr."/>
            <person name="Henze K."/>
            <person name="Gupta A."/>
            <person name="Wang C.C."/>
            <person name="Dunne R.L."/>
            <person name="Upcroft J.A."/>
            <person name="Upcroft P."/>
            <person name="White O."/>
            <person name="Salzberg S.L."/>
            <person name="Tang P."/>
            <person name="Chiu C.-H."/>
            <person name="Lee Y.-S."/>
            <person name="Embley T.M."/>
            <person name="Coombs G.H."/>
            <person name="Mottram J.C."/>
            <person name="Tachezy J."/>
            <person name="Fraser-Liggett C.M."/>
            <person name="Johnson P.J."/>
        </authorList>
    </citation>
    <scope>NUCLEOTIDE SEQUENCE [LARGE SCALE GENOMIC DNA]</scope>
    <source>
        <strain evidence="2">G3</strain>
    </source>
</reference>
<dbReference type="InterPro" id="IPR029012">
    <property type="entry name" value="Helix_hairpin_bin_sf"/>
</dbReference>
<dbReference type="EMBL" id="DS113347">
    <property type="protein sequence ID" value="EAY09964.1"/>
    <property type="molecule type" value="Genomic_DNA"/>
</dbReference>
<dbReference type="AlphaFoldDB" id="A2EBP7"/>
<dbReference type="InterPro" id="IPR028945">
    <property type="entry name" value="Get1"/>
</dbReference>
<accession>A2EBP7</accession>
<dbReference type="RefSeq" id="XP_001322187.1">
    <property type="nucleotide sequence ID" value="XM_001322152.1"/>
</dbReference>
<keyword evidence="3" id="KW-1185">Reference proteome</keyword>
<dbReference type="VEuPathDB" id="TrichDB:TVAG_482380"/>
<sequence>MEYLNALYHLQLSGPGLFLAAFMTDWFVMVFAKTIFRLYKRYKTREIIKLKEELKKVDMKDDFPKYAKLNRQLTHLQKTKQVSKPSRIWSFLRFLVPALIFRNCWICTAPANFWTPIQRAVKFPHPIEEDKVKVGFIFFWGVVRALNNKVFALVYK</sequence>
<dbReference type="Pfam" id="PF04420">
    <property type="entry name" value="CHD5"/>
    <property type="match status" value="1"/>
</dbReference>
<dbReference type="VEuPathDB" id="TrichDB:TVAGG3_0589100"/>
<dbReference type="Gene3D" id="1.10.287.660">
    <property type="entry name" value="Helix hairpin bin"/>
    <property type="match status" value="1"/>
</dbReference>